<sequence length="344" mass="37157">MTALMKVARVYDFDDVRIEHMPRPAVGPRELLVQVKASGICSGDVTPWYIKRKAGKVLGHEPAGVVAEVGAEVTGFRVGDPVFAHHHAPCFACKFCEKGEYVQCATWKASHIVPGAIAEYFLVPEVNLRDTLRLPEGMSFEDGALVEPAACSVKAIRKARLHPRDTVLIIGLGIMGQMNVLLARQAGVERIIGADLVDWRCAKALEFGADAVINPAREDLVERLGELTAGAMADVVIVGPGSIPVMELGIRCAGKGGTVVFFMGSSPGERLTVEPFHLYFNEIDLVMSYSCGPDDTRAALQCIAEGVLTAGKLVTHRYTLEDTGLGFRKMAEAQDVLKAQIIFP</sequence>
<dbReference type="InterPro" id="IPR002328">
    <property type="entry name" value="ADH_Zn_CS"/>
</dbReference>
<dbReference type="SMART" id="SM00829">
    <property type="entry name" value="PKS_ER"/>
    <property type="match status" value="1"/>
</dbReference>
<evidence type="ECO:0000256" key="1">
    <source>
        <dbReference type="ARBA" id="ARBA00022723"/>
    </source>
</evidence>
<dbReference type="RefSeq" id="WP_211423125.1">
    <property type="nucleotide sequence ID" value="NZ_CP072642.1"/>
</dbReference>
<dbReference type="InterPro" id="IPR011032">
    <property type="entry name" value="GroES-like_sf"/>
</dbReference>
<feature type="domain" description="Enoyl reductase (ER)" evidence="5">
    <location>
        <begin position="11"/>
        <end position="337"/>
    </location>
</feature>
<keyword evidence="1 4" id="KW-0479">Metal-binding</keyword>
<comment type="similarity">
    <text evidence="4">Belongs to the zinc-containing alcohol dehydrogenase family.</text>
</comment>
<dbReference type="Pfam" id="PF00107">
    <property type="entry name" value="ADH_zinc_N"/>
    <property type="match status" value="1"/>
</dbReference>
<evidence type="ECO:0000313" key="6">
    <source>
        <dbReference type="EMBL" id="QUV94861.1"/>
    </source>
</evidence>
<gene>
    <name evidence="6" type="ORF">J8C05_05340</name>
</gene>
<keyword evidence="3" id="KW-0560">Oxidoreductase</keyword>
<dbReference type="SUPFAM" id="SSF51735">
    <property type="entry name" value="NAD(P)-binding Rossmann-fold domains"/>
    <property type="match status" value="1"/>
</dbReference>
<evidence type="ECO:0000313" key="7">
    <source>
        <dbReference type="Proteomes" id="UP000677668"/>
    </source>
</evidence>
<reference evidence="6 7" key="1">
    <citation type="submission" date="2021-03" db="EMBL/GenBank/DDBJ databases">
        <title>Genomic and phenotypic characterization of Chloracidobacterium isolates provides evidence for multiple species.</title>
        <authorList>
            <person name="Saini M.K."/>
            <person name="Costas A.M.G."/>
            <person name="Tank M."/>
            <person name="Bryant D.A."/>
        </authorList>
    </citation>
    <scope>NUCLEOTIDE SEQUENCE [LARGE SCALE GENOMIC DNA]</scope>
    <source>
        <strain evidence="6 7">N</strain>
    </source>
</reference>
<dbReference type="PROSITE" id="PS00059">
    <property type="entry name" value="ADH_ZINC"/>
    <property type="match status" value="1"/>
</dbReference>
<evidence type="ECO:0000259" key="5">
    <source>
        <dbReference type="SMART" id="SM00829"/>
    </source>
</evidence>
<protein>
    <submittedName>
        <fullName evidence="6">Alcohol dehydrogenase catalytic domain-containing protein</fullName>
    </submittedName>
</protein>
<dbReference type="Proteomes" id="UP000677668">
    <property type="component" value="Chromosome 1"/>
</dbReference>
<dbReference type="Gene3D" id="3.90.180.10">
    <property type="entry name" value="Medium-chain alcohol dehydrogenases, catalytic domain"/>
    <property type="match status" value="1"/>
</dbReference>
<dbReference type="EMBL" id="CP072642">
    <property type="protein sequence ID" value="QUV94861.1"/>
    <property type="molecule type" value="Genomic_DNA"/>
</dbReference>
<dbReference type="Gene3D" id="3.40.50.720">
    <property type="entry name" value="NAD(P)-binding Rossmann-like Domain"/>
    <property type="match status" value="1"/>
</dbReference>
<dbReference type="InterPro" id="IPR020843">
    <property type="entry name" value="ER"/>
</dbReference>
<dbReference type="InterPro" id="IPR050129">
    <property type="entry name" value="Zn_alcohol_dh"/>
</dbReference>
<evidence type="ECO:0000256" key="3">
    <source>
        <dbReference type="ARBA" id="ARBA00023002"/>
    </source>
</evidence>
<keyword evidence="7" id="KW-1185">Reference proteome</keyword>
<dbReference type="PANTHER" id="PTHR43401">
    <property type="entry name" value="L-THREONINE 3-DEHYDROGENASE"/>
    <property type="match status" value="1"/>
</dbReference>
<dbReference type="SUPFAM" id="SSF50129">
    <property type="entry name" value="GroES-like"/>
    <property type="match status" value="1"/>
</dbReference>
<dbReference type="InterPro" id="IPR013149">
    <property type="entry name" value="ADH-like_C"/>
</dbReference>
<proteinExistence type="inferred from homology"/>
<accession>A0ABX8B705</accession>
<dbReference type="PANTHER" id="PTHR43401:SF2">
    <property type="entry name" value="L-THREONINE 3-DEHYDROGENASE"/>
    <property type="match status" value="1"/>
</dbReference>
<evidence type="ECO:0000256" key="2">
    <source>
        <dbReference type="ARBA" id="ARBA00022833"/>
    </source>
</evidence>
<comment type="cofactor">
    <cofactor evidence="4">
        <name>Zn(2+)</name>
        <dbReference type="ChEBI" id="CHEBI:29105"/>
    </cofactor>
</comment>
<organism evidence="6 7">
    <name type="scientific">Chloracidobacterium sp. N</name>
    <dbReference type="NCBI Taxonomy" id="2821540"/>
    <lineage>
        <taxon>Bacteria</taxon>
        <taxon>Pseudomonadati</taxon>
        <taxon>Acidobacteriota</taxon>
        <taxon>Terriglobia</taxon>
        <taxon>Terriglobales</taxon>
        <taxon>Acidobacteriaceae</taxon>
        <taxon>Chloracidobacterium</taxon>
        <taxon>Chloracidobacterium aggregatum</taxon>
    </lineage>
</organism>
<evidence type="ECO:0000256" key="4">
    <source>
        <dbReference type="RuleBase" id="RU361277"/>
    </source>
</evidence>
<keyword evidence="2 4" id="KW-0862">Zinc</keyword>
<dbReference type="InterPro" id="IPR036291">
    <property type="entry name" value="NAD(P)-bd_dom_sf"/>
</dbReference>
<dbReference type="InterPro" id="IPR013154">
    <property type="entry name" value="ADH-like_N"/>
</dbReference>
<dbReference type="Pfam" id="PF08240">
    <property type="entry name" value="ADH_N"/>
    <property type="match status" value="1"/>
</dbReference>
<name>A0ABX8B705_9BACT</name>